<comment type="similarity">
    <text evidence="6">Belongs to the binding-protein-dependent transport system permease family.</text>
</comment>
<dbReference type="CDD" id="cd06261">
    <property type="entry name" value="TM_PBP2"/>
    <property type="match status" value="1"/>
</dbReference>
<feature type="transmembrane region" description="Helical" evidence="6">
    <location>
        <begin position="85"/>
        <end position="102"/>
    </location>
</feature>
<protein>
    <submittedName>
        <fullName evidence="8">Osmoprotectant transport system permease protein</fullName>
    </submittedName>
</protein>
<dbReference type="InterPro" id="IPR051204">
    <property type="entry name" value="ABC_transp_perm/SBD"/>
</dbReference>
<dbReference type="InterPro" id="IPR035906">
    <property type="entry name" value="MetI-like_sf"/>
</dbReference>
<evidence type="ECO:0000259" key="7">
    <source>
        <dbReference type="PROSITE" id="PS50928"/>
    </source>
</evidence>
<evidence type="ECO:0000256" key="1">
    <source>
        <dbReference type="ARBA" id="ARBA00004141"/>
    </source>
</evidence>
<accession>A0A7Y9LEM7</accession>
<dbReference type="GO" id="GO:0031460">
    <property type="term" value="P:glycine betaine transport"/>
    <property type="evidence" value="ECO:0007669"/>
    <property type="project" value="TreeGrafter"/>
</dbReference>
<keyword evidence="2 6" id="KW-0813">Transport</keyword>
<dbReference type="RefSeq" id="WP_179754521.1">
    <property type="nucleotide sequence ID" value="NZ_JACCBU010000001.1"/>
</dbReference>
<evidence type="ECO:0000313" key="8">
    <source>
        <dbReference type="EMBL" id="NYE73201.1"/>
    </source>
</evidence>
<dbReference type="Proteomes" id="UP000569914">
    <property type="component" value="Unassembled WGS sequence"/>
</dbReference>
<proteinExistence type="inferred from homology"/>
<dbReference type="PANTHER" id="PTHR30177">
    <property type="entry name" value="GLYCINE BETAINE/L-PROLINE TRANSPORT SYSTEM PERMEASE PROTEIN PROW"/>
    <property type="match status" value="1"/>
</dbReference>
<keyword evidence="3 6" id="KW-0812">Transmembrane</keyword>
<evidence type="ECO:0000313" key="9">
    <source>
        <dbReference type="Proteomes" id="UP000569914"/>
    </source>
</evidence>
<feature type="transmembrane region" description="Helical" evidence="6">
    <location>
        <begin position="185"/>
        <end position="210"/>
    </location>
</feature>
<dbReference type="InterPro" id="IPR000515">
    <property type="entry name" value="MetI-like"/>
</dbReference>
<comment type="caution">
    <text evidence="8">The sequence shown here is derived from an EMBL/GenBank/DDBJ whole genome shotgun (WGS) entry which is preliminary data.</text>
</comment>
<dbReference type="GO" id="GO:0005886">
    <property type="term" value="C:plasma membrane"/>
    <property type="evidence" value="ECO:0007669"/>
    <property type="project" value="UniProtKB-SubCell"/>
</dbReference>
<sequence>MDGSEVLNFGEFLIRRSDDMLELGLQHVAVVAISVALCSIIGIGLGAAVYRTDRAREVILAAAGVTLTIPSFALFVLFIGPFGLGATPVVLALSLYGLLPILRNTITGLRSVDPAVVESARGMGMSRFRQLITIEFPLAWPVIITGIRVTTLILIGIAAIGNVVLGPGYGELIFGGLARVGTPVGVHLVLAGIIGVMLVAVLYDIVLNLLRIFTTSKGIR</sequence>
<evidence type="ECO:0000256" key="3">
    <source>
        <dbReference type="ARBA" id="ARBA00022692"/>
    </source>
</evidence>
<comment type="subcellular location">
    <subcellularLocation>
        <location evidence="6">Cell membrane</location>
        <topology evidence="6">Multi-pass membrane protein</topology>
    </subcellularLocation>
    <subcellularLocation>
        <location evidence="1">Membrane</location>
        <topology evidence="1">Multi-pass membrane protein</topology>
    </subcellularLocation>
</comment>
<evidence type="ECO:0000256" key="6">
    <source>
        <dbReference type="RuleBase" id="RU363032"/>
    </source>
</evidence>
<evidence type="ECO:0000256" key="4">
    <source>
        <dbReference type="ARBA" id="ARBA00022989"/>
    </source>
</evidence>
<dbReference type="Pfam" id="PF00528">
    <property type="entry name" value="BPD_transp_1"/>
    <property type="match status" value="1"/>
</dbReference>
<feature type="transmembrane region" description="Helical" evidence="6">
    <location>
        <begin position="138"/>
        <end position="165"/>
    </location>
</feature>
<evidence type="ECO:0000256" key="2">
    <source>
        <dbReference type="ARBA" id="ARBA00022448"/>
    </source>
</evidence>
<organism evidence="8 9">
    <name type="scientific">Microlunatus parietis</name>
    <dbReference type="NCBI Taxonomy" id="682979"/>
    <lineage>
        <taxon>Bacteria</taxon>
        <taxon>Bacillati</taxon>
        <taxon>Actinomycetota</taxon>
        <taxon>Actinomycetes</taxon>
        <taxon>Propionibacteriales</taxon>
        <taxon>Propionibacteriaceae</taxon>
        <taxon>Microlunatus</taxon>
    </lineage>
</organism>
<keyword evidence="5 6" id="KW-0472">Membrane</keyword>
<dbReference type="EMBL" id="JACCBU010000001">
    <property type="protein sequence ID" value="NYE73201.1"/>
    <property type="molecule type" value="Genomic_DNA"/>
</dbReference>
<keyword evidence="9" id="KW-1185">Reference proteome</keyword>
<dbReference type="PANTHER" id="PTHR30177:SF4">
    <property type="entry name" value="OSMOPROTECTANT IMPORT PERMEASE PROTEIN OSMW"/>
    <property type="match status" value="1"/>
</dbReference>
<dbReference type="Gene3D" id="1.10.3720.10">
    <property type="entry name" value="MetI-like"/>
    <property type="match status" value="1"/>
</dbReference>
<gene>
    <name evidence="8" type="ORF">BKA15_004530</name>
</gene>
<dbReference type="AlphaFoldDB" id="A0A7Y9LEM7"/>
<feature type="domain" description="ABC transmembrane type-1" evidence="7">
    <location>
        <begin position="24"/>
        <end position="207"/>
    </location>
</feature>
<reference evidence="8 9" key="1">
    <citation type="submission" date="2020-07" db="EMBL/GenBank/DDBJ databases">
        <title>Sequencing the genomes of 1000 actinobacteria strains.</title>
        <authorList>
            <person name="Klenk H.-P."/>
        </authorList>
    </citation>
    <scope>NUCLEOTIDE SEQUENCE [LARGE SCALE GENOMIC DNA]</scope>
    <source>
        <strain evidence="8 9">DSM 22083</strain>
    </source>
</reference>
<name>A0A7Y9LEM7_9ACTN</name>
<dbReference type="PROSITE" id="PS50928">
    <property type="entry name" value="ABC_TM1"/>
    <property type="match status" value="1"/>
</dbReference>
<dbReference type="GO" id="GO:0055085">
    <property type="term" value="P:transmembrane transport"/>
    <property type="evidence" value="ECO:0007669"/>
    <property type="project" value="InterPro"/>
</dbReference>
<feature type="transmembrane region" description="Helical" evidence="6">
    <location>
        <begin position="58"/>
        <end position="79"/>
    </location>
</feature>
<evidence type="ECO:0000256" key="5">
    <source>
        <dbReference type="ARBA" id="ARBA00023136"/>
    </source>
</evidence>
<keyword evidence="4 6" id="KW-1133">Transmembrane helix</keyword>
<feature type="transmembrane region" description="Helical" evidence="6">
    <location>
        <begin position="25"/>
        <end position="46"/>
    </location>
</feature>
<dbReference type="SUPFAM" id="SSF161098">
    <property type="entry name" value="MetI-like"/>
    <property type="match status" value="1"/>
</dbReference>